<dbReference type="InterPro" id="IPR019587">
    <property type="entry name" value="Polyketide_cyclase/dehydratase"/>
</dbReference>
<reference evidence="1" key="1">
    <citation type="journal article" date="2022" name="Int. J. Syst. Evol. Microbiol.">
        <title>Pseudomonas aegrilactucae sp. nov. and Pseudomonas morbosilactucae sp. nov., pathogens causing bacterial rot of lettuce in Japan.</title>
        <authorList>
            <person name="Sawada H."/>
            <person name="Fujikawa T."/>
            <person name="Satou M."/>
        </authorList>
    </citation>
    <scope>NUCLEOTIDE SEQUENCE</scope>
    <source>
        <strain evidence="1">0166_1</strain>
    </source>
</reference>
<dbReference type="AlphaFoldDB" id="A0A9E6XYK8"/>
<dbReference type="InterPro" id="IPR023393">
    <property type="entry name" value="START-like_dom_sf"/>
</dbReference>
<dbReference type="SUPFAM" id="SSF55961">
    <property type="entry name" value="Bet v1-like"/>
    <property type="match status" value="1"/>
</dbReference>
<gene>
    <name evidence="1" type="ORF">DSM104329_02742</name>
</gene>
<dbReference type="Proteomes" id="UP001162834">
    <property type="component" value="Chromosome"/>
</dbReference>
<accession>A0A9E6XYK8</accession>
<dbReference type="Pfam" id="PF10604">
    <property type="entry name" value="Polyketide_cyc2"/>
    <property type="match status" value="1"/>
</dbReference>
<dbReference type="Gene3D" id="3.30.530.20">
    <property type="match status" value="1"/>
</dbReference>
<dbReference type="EMBL" id="CP087164">
    <property type="protein sequence ID" value="UGS36338.1"/>
    <property type="molecule type" value="Genomic_DNA"/>
</dbReference>
<dbReference type="KEGG" id="sbae:DSM104329_02742"/>
<keyword evidence="2" id="KW-1185">Reference proteome</keyword>
<evidence type="ECO:0000313" key="2">
    <source>
        <dbReference type="Proteomes" id="UP001162834"/>
    </source>
</evidence>
<dbReference type="RefSeq" id="WP_259316011.1">
    <property type="nucleotide sequence ID" value="NZ_CP087164.1"/>
</dbReference>
<evidence type="ECO:0000313" key="1">
    <source>
        <dbReference type="EMBL" id="UGS36338.1"/>
    </source>
</evidence>
<name>A0A9E6XYK8_9ACTN</name>
<organism evidence="1 2">
    <name type="scientific">Capillimicrobium parvum</name>
    <dbReference type="NCBI Taxonomy" id="2884022"/>
    <lineage>
        <taxon>Bacteria</taxon>
        <taxon>Bacillati</taxon>
        <taxon>Actinomycetota</taxon>
        <taxon>Thermoleophilia</taxon>
        <taxon>Solirubrobacterales</taxon>
        <taxon>Capillimicrobiaceae</taxon>
        <taxon>Capillimicrobium</taxon>
    </lineage>
</organism>
<evidence type="ECO:0008006" key="3">
    <source>
        <dbReference type="Google" id="ProtNLM"/>
    </source>
</evidence>
<proteinExistence type="predicted"/>
<sequence length="147" mass="16081">MPKVRVRRTLAAPPAAVWAMVGDPHRLARWWPRAARVEDVSGRGFTLVLTSSRGREVRADQRMLAVERGRRCAWALQTEGTPFANVFASSETEVRLGPAADGATDVELELRQKMRGGARLGGPLVRRAGRRELRSALDALEEALAGA</sequence>
<protein>
    <recommendedName>
        <fullName evidence="3">SRPBCC family protein</fullName>
    </recommendedName>
</protein>